<protein>
    <recommendedName>
        <fullName evidence="4">Recombinase RecT</fullName>
    </recommendedName>
</protein>
<dbReference type="Proteomes" id="UP000241936">
    <property type="component" value="Chromosome"/>
</dbReference>
<evidence type="ECO:0008006" key="4">
    <source>
        <dbReference type="Google" id="ProtNLM"/>
    </source>
</evidence>
<dbReference type="RefSeq" id="WP_107322588.1">
    <property type="nucleotide sequence ID" value="NZ_CP024081.1"/>
</dbReference>
<sequence>MNASTQLSAISTDFASPTALILNRESMQSMTDLAVMMAGGKTAVPQHFRGNQADCMAIVMQSMQWGISPFAVAQKTHVTQGGSLGYEAQLINAVVISRAPIQGRPEYEYLGDWDKILGRVNENKSDKGGKYYTAAWKKEDEQGLGIIVRLTMIGETVPREVKVMMTQAYPRFSTQWATDPKQQIAYLAIRKWARLHAPDVILGVYTSDEMPSAEEIDITPQAGNPSATSNKPADVGAAAVPQGDTTDATVDLFENLKKIAQEQGIEGYEKAWKALKPQQRGAIGVTRHGELKTIAQTIDAEFTTVNESADVNAESDQQGGNQ</sequence>
<evidence type="ECO:0000313" key="2">
    <source>
        <dbReference type="EMBL" id="AVU77098.1"/>
    </source>
</evidence>
<keyword evidence="3" id="KW-1185">Reference proteome</keyword>
<dbReference type="InterPro" id="IPR018330">
    <property type="entry name" value="RecT_fam"/>
</dbReference>
<dbReference type="EMBL" id="CP024081">
    <property type="protein sequence ID" value="AVU77098.1"/>
    <property type="molecule type" value="Genomic_DNA"/>
</dbReference>
<evidence type="ECO:0000313" key="3">
    <source>
        <dbReference type="Proteomes" id="UP000241936"/>
    </source>
</evidence>
<gene>
    <name evidence="2" type="ORF">CRX69_18560</name>
</gene>
<evidence type="ECO:0000256" key="1">
    <source>
        <dbReference type="SAM" id="MobiDB-lite"/>
    </source>
</evidence>
<feature type="region of interest" description="Disordered" evidence="1">
    <location>
        <begin position="218"/>
        <end position="241"/>
    </location>
</feature>
<dbReference type="Pfam" id="PF03837">
    <property type="entry name" value="RecT"/>
    <property type="match status" value="1"/>
</dbReference>
<proteinExistence type="predicted"/>
<accession>A0ABN5JV02</accession>
<feature type="compositionally biased region" description="Polar residues" evidence="1">
    <location>
        <begin position="221"/>
        <end position="231"/>
    </location>
</feature>
<organism evidence="2 3">
    <name type="scientific">Pseudomonas rhizophila</name>
    <dbReference type="NCBI Taxonomy" id="2045200"/>
    <lineage>
        <taxon>Bacteria</taxon>
        <taxon>Pseudomonadati</taxon>
        <taxon>Pseudomonadota</taxon>
        <taxon>Gammaproteobacteria</taxon>
        <taxon>Pseudomonadales</taxon>
        <taxon>Pseudomonadaceae</taxon>
        <taxon>Pseudomonas</taxon>
    </lineage>
</organism>
<reference evidence="2 3" key="1">
    <citation type="journal article" date="2018" name="Front. Microbiol.">
        <title>Pseudomonas rhizophila S211, a New Plant Growth-Promoting Rhizobacterium with Potential in Pesticide-Bioremediation.</title>
        <authorList>
            <person name="Hassen W."/>
            <person name="Neifar M."/>
            <person name="Cherif H."/>
            <person name="Najjari A."/>
            <person name="Chouchane H."/>
            <person name="Driouich R.C."/>
            <person name="Salah A."/>
            <person name="Naili F."/>
            <person name="Mosbah A."/>
            <person name="Souissi Y."/>
            <person name="Raddadi N."/>
            <person name="Ouzari H.I."/>
            <person name="Fava F."/>
            <person name="Cherif A."/>
        </authorList>
    </citation>
    <scope>NUCLEOTIDE SEQUENCE [LARGE SCALE GENOMIC DNA]</scope>
    <source>
        <strain evidence="2 3">S211</strain>
    </source>
</reference>
<name>A0ABN5JV02_9PSED</name>